<gene>
    <name evidence="1" type="ORF">POL67_48170</name>
</gene>
<reference evidence="1 2" key="1">
    <citation type="submission" date="2022-11" db="EMBL/GenBank/DDBJ databases">
        <title>Minimal conservation of predation-associated metabolite biosynthetic gene clusters underscores biosynthetic potential of Myxococcota including descriptions for ten novel species: Archangium lansinium sp. nov., Myxococcus landrumus sp. nov., Nannocystis bai.</title>
        <authorList>
            <person name="Ahearne A."/>
            <person name="Stevens C."/>
            <person name="Dowd S."/>
        </authorList>
    </citation>
    <scope>NUCLEOTIDE SEQUENCE [LARGE SCALE GENOMIC DNA]</scope>
    <source>
        <strain evidence="1 2">RJM3</strain>
    </source>
</reference>
<sequence length="198" mass="21471">MNTRRKASLFCSSVARFAVAGCGVILVAAGCGVILVAAGCGDLGPAVNEIVAPPFDPTSFRAVSAVLERRCGTLDCHGHAARPLRLYGQYGLRRYEERTSPNVENYDEYYSGGKEPTTIAELEDNYRSILALEPELAAKVFAKTADPEVLSIVRKARLREKHKGGLLWNKGDPGDVCMTNWLTGNTDTTQCEVELGHP</sequence>
<evidence type="ECO:0000313" key="1">
    <source>
        <dbReference type="EMBL" id="MDC0749199.1"/>
    </source>
</evidence>
<evidence type="ECO:0008006" key="3">
    <source>
        <dbReference type="Google" id="ProtNLM"/>
    </source>
</evidence>
<keyword evidence="2" id="KW-1185">Reference proteome</keyword>
<dbReference type="Proteomes" id="UP001221411">
    <property type="component" value="Unassembled WGS sequence"/>
</dbReference>
<dbReference type="PROSITE" id="PS51257">
    <property type="entry name" value="PROKAR_LIPOPROTEIN"/>
    <property type="match status" value="1"/>
</dbReference>
<accession>A0ABT5F6F9</accession>
<evidence type="ECO:0000313" key="2">
    <source>
        <dbReference type="Proteomes" id="UP001221411"/>
    </source>
</evidence>
<proteinExistence type="predicted"/>
<organism evidence="1 2">
    <name type="scientific">Polyangium mundeleinium</name>
    <dbReference type="NCBI Taxonomy" id="2995306"/>
    <lineage>
        <taxon>Bacteria</taxon>
        <taxon>Pseudomonadati</taxon>
        <taxon>Myxococcota</taxon>
        <taxon>Polyangia</taxon>
        <taxon>Polyangiales</taxon>
        <taxon>Polyangiaceae</taxon>
        <taxon>Polyangium</taxon>
    </lineage>
</organism>
<name>A0ABT5F6F9_9BACT</name>
<dbReference type="EMBL" id="JAQNDO010000001">
    <property type="protein sequence ID" value="MDC0749199.1"/>
    <property type="molecule type" value="Genomic_DNA"/>
</dbReference>
<comment type="caution">
    <text evidence="1">The sequence shown here is derived from an EMBL/GenBank/DDBJ whole genome shotgun (WGS) entry which is preliminary data.</text>
</comment>
<protein>
    <recommendedName>
        <fullName evidence="3">Lipoprotein</fullName>
    </recommendedName>
</protein>
<dbReference type="RefSeq" id="WP_271928762.1">
    <property type="nucleotide sequence ID" value="NZ_JAQNDO010000001.1"/>
</dbReference>